<dbReference type="Proteomes" id="UP000218267">
    <property type="component" value="Chromosome"/>
</dbReference>
<keyword evidence="2" id="KW-1185">Reference proteome</keyword>
<dbReference type="EMBL" id="AP018042">
    <property type="protein sequence ID" value="BAX81554.1"/>
    <property type="molecule type" value="Genomic_DNA"/>
</dbReference>
<protein>
    <recommendedName>
        <fullName evidence="3">Phospholipase</fullName>
    </recommendedName>
</protein>
<accession>A0A1Y1CMP6</accession>
<proteinExistence type="predicted"/>
<evidence type="ECO:0000313" key="1">
    <source>
        <dbReference type="EMBL" id="BAX81554.1"/>
    </source>
</evidence>
<gene>
    <name evidence="1" type="ORF">ALGA_3254</name>
</gene>
<dbReference type="AlphaFoldDB" id="A0A1Y1CMP6"/>
<dbReference type="OrthoDB" id="1097760at2"/>
<name>A0A1Y1CMP6_9BACT</name>
<evidence type="ECO:0008006" key="3">
    <source>
        <dbReference type="Google" id="ProtNLM"/>
    </source>
</evidence>
<evidence type="ECO:0000313" key="2">
    <source>
        <dbReference type="Proteomes" id="UP000218267"/>
    </source>
</evidence>
<dbReference type="KEGG" id="mbas:ALGA_3254"/>
<reference evidence="1 2" key="1">
    <citation type="journal article" date="2018" name="Mar. Genomics">
        <title>Complete genome sequence of Marinifilaceae bacterium strain SPP2, isolated from the Antarctic marine sediment.</title>
        <authorList>
            <person name="Watanabe M."/>
            <person name="Kojima H."/>
            <person name="Fukui M."/>
        </authorList>
    </citation>
    <scope>NUCLEOTIDE SEQUENCE [LARGE SCALE GENOMIC DNA]</scope>
    <source>
        <strain evidence="1 2">SPP2</strain>
    </source>
</reference>
<organism evidence="1 2">
    <name type="scientific">Labilibaculum antarcticum</name>
    <dbReference type="NCBI Taxonomy" id="1717717"/>
    <lineage>
        <taxon>Bacteria</taxon>
        <taxon>Pseudomonadati</taxon>
        <taxon>Bacteroidota</taxon>
        <taxon>Bacteroidia</taxon>
        <taxon>Marinilabiliales</taxon>
        <taxon>Marinifilaceae</taxon>
        <taxon>Labilibaculum</taxon>
    </lineage>
</organism>
<sequence length="132" mass="15487">MEVLLLALVGIAGIAFLTTYFGQRWKSKKDGDEESETSEEPLEECCGAHEICETDLINKMSEEILYYEDQELDAYRNFEENDFNDDQIDEFREVLYSLKQNEMEGWLRSLELRKIELPSIIKSEVVFMLVNE</sequence>
<reference evidence="2" key="2">
    <citation type="journal article" date="2020" name="Antonie Van Leeuwenhoek">
        <title>Labilibaculum antarcticum sp. nov., a novel facultative anaerobic, psychrotorelant bacterium isolated from marine sediment of Antarctica.</title>
        <authorList>
            <person name="Watanabe M."/>
            <person name="Kojima H."/>
            <person name="Fukui M."/>
        </authorList>
    </citation>
    <scope>NUCLEOTIDE SEQUENCE [LARGE SCALE GENOMIC DNA]</scope>
    <source>
        <strain evidence="2">SPP2</strain>
    </source>
</reference>
<dbReference type="RefSeq" id="WP_096431077.1">
    <property type="nucleotide sequence ID" value="NZ_AP018042.1"/>
</dbReference>